<proteinExistence type="inferred from homology"/>
<dbReference type="PRINTS" id="PR00927">
    <property type="entry name" value="ADPTRNSLCASE"/>
</dbReference>
<evidence type="ECO:0000256" key="6">
    <source>
        <dbReference type="ARBA" id="ARBA00022989"/>
    </source>
</evidence>
<dbReference type="PROSITE" id="PS50920">
    <property type="entry name" value="SOLCAR"/>
    <property type="match status" value="3"/>
</dbReference>
<evidence type="ECO:0000256" key="3">
    <source>
        <dbReference type="ARBA" id="ARBA00022448"/>
    </source>
</evidence>
<feature type="repeat" description="Solcar" evidence="9">
    <location>
        <begin position="136"/>
        <end position="226"/>
    </location>
</feature>
<gene>
    <name evidence="11" type="primary">g6476</name>
    <name evidence="11" type="ORF">VP750_LOCUS5542</name>
</gene>
<dbReference type="InterPro" id="IPR018108">
    <property type="entry name" value="MCP_transmembrane"/>
</dbReference>
<keyword evidence="3 10" id="KW-0813">Transport</keyword>
<evidence type="ECO:0000313" key="11">
    <source>
        <dbReference type="EMBL" id="CAL5223883.1"/>
    </source>
</evidence>
<evidence type="ECO:0000256" key="9">
    <source>
        <dbReference type="PROSITE-ProRule" id="PRU00282"/>
    </source>
</evidence>
<evidence type="ECO:0000256" key="10">
    <source>
        <dbReference type="RuleBase" id="RU000488"/>
    </source>
</evidence>
<evidence type="ECO:0000256" key="8">
    <source>
        <dbReference type="ARBA" id="ARBA00024143"/>
    </source>
</evidence>
<feature type="repeat" description="Solcar" evidence="9">
    <location>
        <begin position="238"/>
        <end position="328"/>
    </location>
</feature>
<dbReference type="InterPro" id="IPR002113">
    <property type="entry name" value="ADT_euk_type"/>
</dbReference>
<keyword evidence="7 9" id="KW-0472">Membrane</keyword>
<dbReference type="SUPFAM" id="SSF103506">
    <property type="entry name" value="Mitochondrial carrier"/>
    <property type="match status" value="1"/>
</dbReference>
<dbReference type="Gene3D" id="1.50.40.10">
    <property type="entry name" value="Mitochondrial carrier domain"/>
    <property type="match status" value="1"/>
</dbReference>
<comment type="catalytic activity">
    <reaction evidence="8">
        <text>ADP(in) + ATP(out) = ADP(out) + ATP(in)</text>
        <dbReference type="Rhea" id="RHEA:34999"/>
        <dbReference type="ChEBI" id="CHEBI:30616"/>
        <dbReference type="ChEBI" id="CHEBI:456216"/>
    </reaction>
    <physiologicalReaction direction="left-to-right" evidence="8">
        <dbReference type="Rhea" id="RHEA:35000"/>
    </physiologicalReaction>
</comment>
<evidence type="ECO:0000256" key="5">
    <source>
        <dbReference type="ARBA" id="ARBA00022737"/>
    </source>
</evidence>
<dbReference type="InterPro" id="IPR002067">
    <property type="entry name" value="MCP"/>
</dbReference>
<comment type="subcellular location">
    <subcellularLocation>
        <location evidence="1">Membrane</location>
        <topology evidence="1">Multi-pass membrane protein</topology>
    </subcellularLocation>
</comment>
<keyword evidence="4 9" id="KW-0812">Transmembrane</keyword>
<keyword evidence="12" id="KW-1185">Reference proteome</keyword>
<accession>A0ABP1FVG1</accession>
<dbReference type="PRINTS" id="PR00926">
    <property type="entry name" value="MITOCARRIER"/>
</dbReference>
<evidence type="ECO:0000256" key="4">
    <source>
        <dbReference type="ARBA" id="ARBA00022692"/>
    </source>
</evidence>
<comment type="similarity">
    <text evidence="2 10">Belongs to the mitochondrial carrier (TC 2.A.29) family.</text>
</comment>
<dbReference type="PANTHER" id="PTHR24089">
    <property type="entry name" value="SOLUTE CARRIER FAMILY 25"/>
    <property type="match status" value="1"/>
</dbReference>
<organism evidence="11 12">
    <name type="scientific">Coccomyxa viridis</name>
    <dbReference type="NCBI Taxonomy" id="1274662"/>
    <lineage>
        <taxon>Eukaryota</taxon>
        <taxon>Viridiplantae</taxon>
        <taxon>Chlorophyta</taxon>
        <taxon>core chlorophytes</taxon>
        <taxon>Trebouxiophyceae</taxon>
        <taxon>Trebouxiophyceae incertae sedis</taxon>
        <taxon>Coccomyxaceae</taxon>
        <taxon>Coccomyxa</taxon>
    </lineage>
</organism>
<dbReference type="InterPro" id="IPR023395">
    <property type="entry name" value="MCP_dom_sf"/>
</dbReference>
<dbReference type="Pfam" id="PF00153">
    <property type="entry name" value="Mito_carr"/>
    <property type="match status" value="3"/>
</dbReference>
<name>A0ABP1FVG1_9CHLO</name>
<reference evidence="11 12" key="1">
    <citation type="submission" date="2024-06" db="EMBL/GenBank/DDBJ databases">
        <authorList>
            <person name="Kraege A."/>
            <person name="Thomma B."/>
        </authorList>
    </citation>
    <scope>NUCLEOTIDE SEQUENCE [LARGE SCALE GENOMIC DNA]</scope>
</reference>
<dbReference type="EMBL" id="CAXHTA020000009">
    <property type="protein sequence ID" value="CAL5223883.1"/>
    <property type="molecule type" value="Genomic_DNA"/>
</dbReference>
<evidence type="ECO:0000256" key="2">
    <source>
        <dbReference type="ARBA" id="ARBA00006375"/>
    </source>
</evidence>
<evidence type="ECO:0000256" key="7">
    <source>
        <dbReference type="ARBA" id="ARBA00023136"/>
    </source>
</evidence>
<comment type="caution">
    <text evidence="11">The sequence shown here is derived from an EMBL/GenBank/DDBJ whole genome shotgun (WGS) entry which is preliminary data.</text>
</comment>
<keyword evidence="6" id="KW-1133">Transmembrane helix</keyword>
<dbReference type="Proteomes" id="UP001497392">
    <property type="component" value="Unassembled WGS sequence"/>
</dbReference>
<protein>
    <submittedName>
        <fullName evidence="11">G6476 protein</fullName>
    </submittedName>
</protein>
<keyword evidence="5" id="KW-0677">Repeat</keyword>
<sequence>MPQDGRQPAMPVSQRIPLIASYKEPWSLGVVFEHFYRFSLDLASTGASAALARTATAPLERAKILMQVGPMASRPDADKYRSAWDALKRIPQREGWLALYRGNGANVLRLVPEVALKFGFNDQLKIMFTPADGKPMSFSRKLAAGATAGVLKTALLYPLELAATRLAADTAAKAEKRLYTGLLHCLQQTYYAEGPRGLYKGAVLSGTTVVPYLAVSFSVYDQLKAQVKEDRNTRQLWWYPIAKLGMGATASTVAQAVAYPADTVRRRMQLNGSSGQQHIMYKGYLDCVRSMARTEGLRSFYRGFTVSCIRTAPSAAVQFLTYDLFKSGIMWYEAKSMNRARG</sequence>
<evidence type="ECO:0000256" key="1">
    <source>
        <dbReference type="ARBA" id="ARBA00004141"/>
    </source>
</evidence>
<feature type="repeat" description="Solcar" evidence="9">
    <location>
        <begin position="36"/>
        <end position="127"/>
    </location>
</feature>
<evidence type="ECO:0000313" key="12">
    <source>
        <dbReference type="Proteomes" id="UP001497392"/>
    </source>
</evidence>